<organism evidence="2 3">
    <name type="scientific">Qipengyuania spongiae</name>
    <dbReference type="NCBI Taxonomy" id="2909673"/>
    <lineage>
        <taxon>Bacteria</taxon>
        <taxon>Pseudomonadati</taxon>
        <taxon>Pseudomonadota</taxon>
        <taxon>Alphaproteobacteria</taxon>
        <taxon>Sphingomonadales</taxon>
        <taxon>Erythrobacteraceae</taxon>
        <taxon>Qipengyuania</taxon>
    </lineage>
</organism>
<evidence type="ECO:0000256" key="1">
    <source>
        <dbReference type="SAM" id="Phobius"/>
    </source>
</evidence>
<proteinExistence type="predicted"/>
<keyword evidence="1" id="KW-0812">Transmembrane</keyword>
<accession>A0ABY5SYQ3</accession>
<name>A0ABY5SYQ3_9SPHN</name>
<dbReference type="EMBL" id="CP092471">
    <property type="protein sequence ID" value="UVI39460.1"/>
    <property type="molecule type" value="Genomic_DNA"/>
</dbReference>
<keyword evidence="3" id="KW-1185">Reference proteome</keyword>
<feature type="transmembrane region" description="Helical" evidence="1">
    <location>
        <begin position="42"/>
        <end position="67"/>
    </location>
</feature>
<gene>
    <name evidence="2" type="ORF">L1F33_00390</name>
</gene>
<evidence type="ECO:0000313" key="3">
    <source>
        <dbReference type="Proteomes" id="UP001065265"/>
    </source>
</evidence>
<reference evidence="2" key="1">
    <citation type="submission" date="2022-02" db="EMBL/GenBank/DDBJ databases">
        <title>Qipengyuania spongiae sp. nov., isolated from marine sponge.</title>
        <authorList>
            <person name="Li Z."/>
            <person name="Zhang M."/>
        </authorList>
    </citation>
    <scope>NUCLEOTIDE SEQUENCE</scope>
    <source>
        <strain evidence="2">PHS-Z21</strain>
    </source>
</reference>
<sequence>MSRRQKVRRPFFRTGFVIVGCALLIGYLGVTFWNDALSSSQWLTYGFVGLVVALGLAGAAVVGRAFFVRHNPFRKV</sequence>
<dbReference type="RefSeq" id="WP_265558833.1">
    <property type="nucleotide sequence ID" value="NZ_CP092471.1"/>
</dbReference>
<evidence type="ECO:0000313" key="2">
    <source>
        <dbReference type="EMBL" id="UVI39460.1"/>
    </source>
</evidence>
<dbReference type="Proteomes" id="UP001065265">
    <property type="component" value="Chromosome"/>
</dbReference>
<protein>
    <submittedName>
        <fullName evidence="2">Uncharacterized protein</fullName>
    </submittedName>
</protein>
<keyword evidence="1" id="KW-1133">Transmembrane helix</keyword>
<feature type="transmembrane region" description="Helical" evidence="1">
    <location>
        <begin position="12"/>
        <end position="30"/>
    </location>
</feature>
<keyword evidence="1" id="KW-0472">Membrane</keyword>